<evidence type="ECO:0000256" key="11">
    <source>
        <dbReference type="ARBA" id="ARBA00023136"/>
    </source>
</evidence>
<keyword evidence="9" id="KW-0809">Transit peptide</keyword>
<evidence type="ECO:0000256" key="14">
    <source>
        <dbReference type="ARBA" id="ARBA00037002"/>
    </source>
</evidence>
<keyword evidence="8" id="KW-0276">Fatty acid metabolism</keyword>
<evidence type="ECO:0000259" key="25">
    <source>
        <dbReference type="Pfam" id="PF03061"/>
    </source>
</evidence>
<dbReference type="InterPro" id="IPR029069">
    <property type="entry name" value="HotDog_dom_sf"/>
</dbReference>
<evidence type="ECO:0000256" key="5">
    <source>
        <dbReference type="ARBA" id="ARBA00022490"/>
    </source>
</evidence>
<comment type="catalytic activity">
    <reaction evidence="22">
        <text>dodecanoyl-CoA + H2O = dodecanoate + CoA + H(+)</text>
        <dbReference type="Rhea" id="RHEA:30135"/>
        <dbReference type="ChEBI" id="CHEBI:15377"/>
        <dbReference type="ChEBI" id="CHEBI:15378"/>
        <dbReference type="ChEBI" id="CHEBI:18262"/>
        <dbReference type="ChEBI" id="CHEBI:57287"/>
        <dbReference type="ChEBI" id="CHEBI:57375"/>
    </reaction>
    <physiologicalReaction direction="left-to-right" evidence="22">
        <dbReference type="Rhea" id="RHEA:30136"/>
    </physiologicalReaction>
</comment>
<comment type="caution">
    <text evidence="26">The sequence shown here is derived from an EMBL/GenBank/DDBJ whole genome shotgun (WGS) entry which is preliminary data.</text>
</comment>
<evidence type="ECO:0000256" key="1">
    <source>
        <dbReference type="ARBA" id="ARBA00004170"/>
    </source>
</evidence>
<dbReference type="EMBL" id="AZAK01000001">
    <property type="protein sequence ID" value="ETA66586.1"/>
    <property type="molecule type" value="Genomic_DNA"/>
</dbReference>
<dbReference type="PANTHER" id="PTHR12418">
    <property type="entry name" value="ACYL-COENZYME A THIOESTERASE THEM4"/>
    <property type="match status" value="1"/>
</dbReference>
<evidence type="ECO:0000256" key="4">
    <source>
        <dbReference type="ARBA" id="ARBA00022475"/>
    </source>
</evidence>
<dbReference type="InterPro" id="IPR006683">
    <property type="entry name" value="Thioestr_dom"/>
</dbReference>
<comment type="catalytic activity">
    <reaction evidence="14">
        <text>(9Z)-octadecenoyl-CoA + H2O = (9Z)-octadecenoate + CoA + H(+)</text>
        <dbReference type="Rhea" id="RHEA:40139"/>
        <dbReference type="ChEBI" id="CHEBI:15377"/>
        <dbReference type="ChEBI" id="CHEBI:15378"/>
        <dbReference type="ChEBI" id="CHEBI:30823"/>
        <dbReference type="ChEBI" id="CHEBI:57287"/>
        <dbReference type="ChEBI" id="CHEBI:57387"/>
    </reaction>
    <physiologicalReaction direction="left-to-right" evidence="14">
        <dbReference type="Rhea" id="RHEA:40140"/>
    </physiologicalReaction>
</comment>
<dbReference type="GO" id="GO:0016020">
    <property type="term" value="C:membrane"/>
    <property type="evidence" value="ECO:0007669"/>
    <property type="project" value="UniProtKB-SubCell"/>
</dbReference>
<evidence type="ECO:0000256" key="20">
    <source>
        <dbReference type="ARBA" id="ARBA00047734"/>
    </source>
</evidence>
<evidence type="ECO:0000256" key="3">
    <source>
        <dbReference type="ARBA" id="ARBA00004632"/>
    </source>
</evidence>
<dbReference type="HOGENOM" id="CLU_089876_6_1_11"/>
<dbReference type="SUPFAM" id="SSF54637">
    <property type="entry name" value="Thioesterase/thiol ester dehydrase-isomerase"/>
    <property type="match status" value="1"/>
</dbReference>
<keyword evidence="6" id="KW-0053">Apoptosis</keyword>
<evidence type="ECO:0000256" key="17">
    <source>
        <dbReference type="ARBA" id="ARBA00040123"/>
    </source>
</evidence>
<evidence type="ECO:0000256" key="13">
    <source>
        <dbReference type="ARBA" id="ARBA00035852"/>
    </source>
</evidence>
<evidence type="ECO:0000256" key="23">
    <source>
        <dbReference type="ARBA" id="ARBA00048180"/>
    </source>
</evidence>
<keyword evidence="12" id="KW-0966">Cell projection</keyword>
<comment type="catalytic activity">
    <reaction evidence="13">
        <text>(5Z,8Z,11Z,14Z)-eicosatetraenoyl-CoA + H2O = (5Z,8Z,11Z,14Z)-eicosatetraenoate + CoA + H(+)</text>
        <dbReference type="Rhea" id="RHEA:40151"/>
        <dbReference type="ChEBI" id="CHEBI:15377"/>
        <dbReference type="ChEBI" id="CHEBI:15378"/>
        <dbReference type="ChEBI" id="CHEBI:32395"/>
        <dbReference type="ChEBI" id="CHEBI:57287"/>
        <dbReference type="ChEBI" id="CHEBI:57368"/>
    </reaction>
    <physiologicalReaction direction="left-to-right" evidence="13">
        <dbReference type="Rhea" id="RHEA:40152"/>
    </physiologicalReaction>
</comment>
<evidence type="ECO:0000256" key="6">
    <source>
        <dbReference type="ARBA" id="ARBA00022703"/>
    </source>
</evidence>
<keyword evidence="5" id="KW-0963">Cytoplasm</keyword>
<protein>
    <recommendedName>
        <fullName evidence="17">Acyl-coenzyme A thioesterase THEM4</fullName>
        <ecNumber evidence="16">3.1.2.2</ecNumber>
    </recommendedName>
    <alternativeName>
        <fullName evidence="18">Thioesterase superfamily member 4</fullName>
    </alternativeName>
</protein>
<gene>
    <name evidence="26" type="ORF">AmyhaDRAFT_0351</name>
</gene>
<reference evidence="26 27" key="1">
    <citation type="submission" date="2013-08" db="EMBL/GenBank/DDBJ databases">
        <authorList>
            <consortium name="DOE Joint Genome Institute"/>
            <person name="Klenk H.-P."/>
            <person name="Huntemann M."/>
            <person name="Han J."/>
            <person name="Chen A."/>
            <person name="Kyrpides N."/>
            <person name="Mavromatis K."/>
            <person name="Markowitz V."/>
            <person name="Palaniappan K."/>
            <person name="Ivanova N."/>
            <person name="Schaumberg A."/>
            <person name="Pati A."/>
            <person name="Liolios K."/>
            <person name="Nordberg H.P."/>
            <person name="Cantor M.N."/>
            <person name="Hua S.X."/>
            <person name="Woyke T."/>
        </authorList>
    </citation>
    <scope>NUCLEOTIDE SEQUENCE [LARGE SCALE GENOMIC DNA]</scope>
    <source>
        <strain evidence="26 27">YIM 93223</strain>
    </source>
</reference>
<comment type="catalytic activity">
    <reaction evidence="19">
        <text>octanoyl-CoA + H2O = octanoate + CoA + H(+)</text>
        <dbReference type="Rhea" id="RHEA:30143"/>
        <dbReference type="ChEBI" id="CHEBI:15377"/>
        <dbReference type="ChEBI" id="CHEBI:15378"/>
        <dbReference type="ChEBI" id="CHEBI:25646"/>
        <dbReference type="ChEBI" id="CHEBI:57287"/>
        <dbReference type="ChEBI" id="CHEBI:57386"/>
    </reaction>
    <physiologicalReaction direction="left-to-right" evidence="19">
        <dbReference type="Rhea" id="RHEA:30144"/>
    </physiologicalReaction>
</comment>
<dbReference type="Proteomes" id="UP000054357">
    <property type="component" value="Unassembled WGS sequence"/>
</dbReference>
<keyword evidence="7" id="KW-0378">Hydrolase</keyword>
<keyword evidence="10" id="KW-0443">Lipid metabolism</keyword>
<evidence type="ECO:0000256" key="2">
    <source>
        <dbReference type="ARBA" id="ARBA00004496"/>
    </source>
</evidence>
<dbReference type="PATRIC" id="fig|592678.3.peg.354"/>
<accession>W9DT58</accession>
<proteinExistence type="inferred from homology"/>
<keyword evidence="27" id="KW-1185">Reference proteome</keyword>
<dbReference type="AlphaFoldDB" id="W9DT58"/>
<sequence>MVSYTAQPWPPIETDPPAIHEKAPTPGTKLQPHYTECFGCGDEQPGGLRMSTEVADSYVIKSTFDVTREHQGAPGLAHGGLLACAFDEALGTAVGQLLRKPAVTGKLETDFRQPVPVGSTLYIHVRVDGTSGRKVYASASGHLDAEDGPIAVKARALFVIVDMEHFTAHGDEDALEKLRDSAKKAAQPQRWDINP</sequence>
<name>W9DT58_9PSEU</name>
<dbReference type="CDD" id="cd03443">
    <property type="entry name" value="PaaI_thioesterase"/>
    <property type="match status" value="1"/>
</dbReference>
<evidence type="ECO:0000256" key="22">
    <source>
        <dbReference type="ARBA" id="ARBA00048074"/>
    </source>
</evidence>
<dbReference type="Pfam" id="PF03061">
    <property type="entry name" value="4HBT"/>
    <property type="match status" value="1"/>
</dbReference>
<evidence type="ECO:0000256" key="18">
    <source>
        <dbReference type="ARBA" id="ARBA00043210"/>
    </source>
</evidence>
<comment type="catalytic activity">
    <reaction evidence="20">
        <text>hexadecanoyl-CoA + H2O = hexadecanoate + CoA + H(+)</text>
        <dbReference type="Rhea" id="RHEA:16645"/>
        <dbReference type="ChEBI" id="CHEBI:7896"/>
        <dbReference type="ChEBI" id="CHEBI:15377"/>
        <dbReference type="ChEBI" id="CHEBI:15378"/>
        <dbReference type="ChEBI" id="CHEBI:57287"/>
        <dbReference type="ChEBI" id="CHEBI:57379"/>
        <dbReference type="EC" id="3.1.2.2"/>
    </reaction>
    <physiologicalReaction direction="left-to-right" evidence="20">
        <dbReference type="Rhea" id="RHEA:16646"/>
    </physiologicalReaction>
</comment>
<evidence type="ECO:0000256" key="21">
    <source>
        <dbReference type="ARBA" id="ARBA00047969"/>
    </source>
</evidence>
<keyword evidence="11" id="KW-0472">Membrane</keyword>
<evidence type="ECO:0000256" key="8">
    <source>
        <dbReference type="ARBA" id="ARBA00022832"/>
    </source>
</evidence>
<evidence type="ECO:0000256" key="9">
    <source>
        <dbReference type="ARBA" id="ARBA00022946"/>
    </source>
</evidence>
<dbReference type="GO" id="GO:0006631">
    <property type="term" value="P:fatty acid metabolic process"/>
    <property type="evidence" value="ECO:0007669"/>
    <property type="project" value="UniProtKB-KW"/>
</dbReference>
<feature type="domain" description="Thioesterase" evidence="25">
    <location>
        <begin position="75"/>
        <end position="137"/>
    </location>
</feature>
<dbReference type="EC" id="3.1.2.2" evidence="16"/>
<organism evidence="26 27">
    <name type="scientific">Haloechinothrix halophila YIM 93223</name>
    <dbReference type="NCBI Taxonomy" id="592678"/>
    <lineage>
        <taxon>Bacteria</taxon>
        <taxon>Bacillati</taxon>
        <taxon>Actinomycetota</taxon>
        <taxon>Actinomycetes</taxon>
        <taxon>Pseudonocardiales</taxon>
        <taxon>Pseudonocardiaceae</taxon>
        <taxon>Haloechinothrix</taxon>
    </lineage>
</organism>
<evidence type="ECO:0000256" key="10">
    <source>
        <dbReference type="ARBA" id="ARBA00023098"/>
    </source>
</evidence>
<dbReference type="Gene3D" id="3.10.129.10">
    <property type="entry name" value="Hotdog Thioesterase"/>
    <property type="match status" value="1"/>
</dbReference>
<dbReference type="GO" id="GO:0016787">
    <property type="term" value="F:hydrolase activity"/>
    <property type="evidence" value="ECO:0007669"/>
    <property type="project" value="UniProtKB-KW"/>
</dbReference>
<evidence type="ECO:0000256" key="19">
    <source>
        <dbReference type="ARBA" id="ARBA00047588"/>
    </source>
</evidence>
<comment type="subcellular location">
    <subcellularLocation>
        <location evidence="3">Cell projection</location>
        <location evidence="3">Ruffle membrane</location>
    </subcellularLocation>
    <subcellularLocation>
        <location evidence="2">Cytoplasm</location>
    </subcellularLocation>
    <subcellularLocation>
        <location evidence="1">Membrane</location>
        <topology evidence="1">Peripheral membrane protein</topology>
    </subcellularLocation>
</comment>
<evidence type="ECO:0000256" key="7">
    <source>
        <dbReference type="ARBA" id="ARBA00022801"/>
    </source>
</evidence>
<comment type="catalytic activity">
    <reaction evidence="23">
        <text>tetradecanoyl-CoA + H2O = tetradecanoate + CoA + H(+)</text>
        <dbReference type="Rhea" id="RHEA:40119"/>
        <dbReference type="ChEBI" id="CHEBI:15377"/>
        <dbReference type="ChEBI" id="CHEBI:15378"/>
        <dbReference type="ChEBI" id="CHEBI:30807"/>
        <dbReference type="ChEBI" id="CHEBI:57287"/>
        <dbReference type="ChEBI" id="CHEBI:57385"/>
    </reaction>
    <physiologicalReaction direction="left-to-right" evidence="23">
        <dbReference type="Rhea" id="RHEA:40120"/>
    </physiologicalReaction>
</comment>
<dbReference type="InterPro" id="IPR052365">
    <property type="entry name" value="THEM4/THEM5_acyl-CoA_thioest"/>
</dbReference>
<feature type="region of interest" description="Disordered" evidence="24">
    <location>
        <begin position="1"/>
        <end position="27"/>
    </location>
</feature>
<dbReference type="PANTHER" id="PTHR12418:SF19">
    <property type="entry name" value="ACYL-COENZYME A THIOESTERASE THEM4"/>
    <property type="match status" value="1"/>
</dbReference>
<evidence type="ECO:0000256" key="15">
    <source>
        <dbReference type="ARBA" id="ARBA00038456"/>
    </source>
</evidence>
<keyword evidence="4" id="KW-1003">Cell membrane</keyword>
<evidence type="ECO:0000313" key="26">
    <source>
        <dbReference type="EMBL" id="ETA66586.1"/>
    </source>
</evidence>
<evidence type="ECO:0000256" key="24">
    <source>
        <dbReference type="SAM" id="MobiDB-lite"/>
    </source>
</evidence>
<dbReference type="GO" id="GO:0005737">
    <property type="term" value="C:cytoplasm"/>
    <property type="evidence" value="ECO:0007669"/>
    <property type="project" value="UniProtKB-SubCell"/>
</dbReference>
<comment type="catalytic activity">
    <reaction evidence="21">
        <text>decanoyl-CoA + H2O = decanoate + CoA + H(+)</text>
        <dbReference type="Rhea" id="RHEA:40059"/>
        <dbReference type="ChEBI" id="CHEBI:15377"/>
        <dbReference type="ChEBI" id="CHEBI:15378"/>
        <dbReference type="ChEBI" id="CHEBI:27689"/>
        <dbReference type="ChEBI" id="CHEBI:57287"/>
        <dbReference type="ChEBI" id="CHEBI:61430"/>
    </reaction>
    <physiologicalReaction direction="left-to-right" evidence="21">
        <dbReference type="Rhea" id="RHEA:40060"/>
    </physiologicalReaction>
</comment>
<evidence type="ECO:0000313" key="27">
    <source>
        <dbReference type="Proteomes" id="UP000054357"/>
    </source>
</evidence>
<evidence type="ECO:0000256" key="16">
    <source>
        <dbReference type="ARBA" id="ARBA00038848"/>
    </source>
</evidence>
<evidence type="ECO:0000256" key="12">
    <source>
        <dbReference type="ARBA" id="ARBA00023273"/>
    </source>
</evidence>
<comment type="similarity">
    <text evidence="15">Belongs to the THEM4/THEM5 thioesterase family.</text>
</comment>